<dbReference type="Pfam" id="PF02350">
    <property type="entry name" value="Epimerase_2"/>
    <property type="match status" value="1"/>
</dbReference>
<dbReference type="SUPFAM" id="SSF53756">
    <property type="entry name" value="UDP-Glycosyltransferase/glycogen phosphorylase"/>
    <property type="match status" value="1"/>
</dbReference>
<evidence type="ECO:0000256" key="5">
    <source>
        <dbReference type="RuleBase" id="RU003513"/>
    </source>
</evidence>
<evidence type="ECO:0000256" key="2">
    <source>
        <dbReference type="ARBA" id="ARBA00036080"/>
    </source>
</evidence>
<dbReference type="GO" id="GO:0008761">
    <property type="term" value="F:UDP-N-acetylglucosamine 2-epimerase activity"/>
    <property type="evidence" value="ECO:0007669"/>
    <property type="project" value="UniProtKB-EC"/>
</dbReference>
<feature type="domain" description="UDP-N-acetylglucosamine 2-epimerase" evidence="6">
    <location>
        <begin position="34"/>
        <end position="355"/>
    </location>
</feature>
<protein>
    <recommendedName>
        <fullName evidence="4">UDP-N-acetylglucosamine 2-epimerase (non-hydrolyzing)</fullName>
        <ecNumber evidence="4">5.1.3.14</ecNumber>
    </recommendedName>
</protein>
<reference evidence="7" key="1">
    <citation type="submission" date="2022-07" db="EMBL/GenBank/DDBJ databases">
        <title>Genome sequencing of Photobacterium atrarenae GJH2-4.</title>
        <authorList>
            <person name="Park S.-J."/>
        </authorList>
    </citation>
    <scope>NUCLEOTIDE SEQUENCE</scope>
    <source>
        <strain evidence="7">GJH2-4</strain>
    </source>
</reference>
<dbReference type="PANTHER" id="PTHR43174:SF2">
    <property type="entry name" value="UDP-N-ACETYLGLUCOSAMINE 2-EPIMERASE"/>
    <property type="match status" value="1"/>
</dbReference>
<evidence type="ECO:0000313" key="7">
    <source>
        <dbReference type="EMBL" id="UTV26641.1"/>
    </source>
</evidence>
<dbReference type="EMBL" id="CP101508">
    <property type="protein sequence ID" value="UTV26641.1"/>
    <property type="molecule type" value="Genomic_DNA"/>
</dbReference>
<dbReference type="InterPro" id="IPR003331">
    <property type="entry name" value="UDP_GlcNAc_Epimerase_2_dom"/>
</dbReference>
<evidence type="ECO:0000256" key="1">
    <source>
        <dbReference type="ARBA" id="ARBA00023235"/>
    </source>
</evidence>
<evidence type="ECO:0000313" key="8">
    <source>
        <dbReference type="Proteomes" id="UP001057998"/>
    </source>
</evidence>
<keyword evidence="8" id="KW-1185">Reference proteome</keyword>
<evidence type="ECO:0000256" key="4">
    <source>
        <dbReference type="ARBA" id="ARBA00038858"/>
    </source>
</evidence>
<accession>A0ABY5GBT6</accession>
<comment type="catalytic activity">
    <reaction evidence="2">
        <text>UDP-N-acetyl-alpha-D-glucosamine = UDP-N-acetyl-alpha-D-mannosamine</text>
        <dbReference type="Rhea" id="RHEA:17213"/>
        <dbReference type="ChEBI" id="CHEBI:57705"/>
        <dbReference type="ChEBI" id="CHEBI:68623"/>
        <dbReference type="EC" id="5.1.3.14"/>
    </reaction>
</comment>
<comment type="similarity">
    <text evidence="3 5">Belongs to the UDP-N-acetylglucosamine 2-epimerase family.</text>
</comment>
<sequence length="363" mass="38712">MKKHVHEILIVTGTRPEIIKMAPVYQAFQSSGYAIDWCHTGQHDSLAAQTFAVFAIQPDVVFERPAGTGLPALLGGLINHIDQQLHRKAYQCVLVHGDTSSTLAGALAAFYHQVPVIGHVEAGLRSGDLHHPFPEELNRVVVAKIANYHFAPTRAAEQALLQEGVSGERILVTGNTAIDAQQYLLASGAITARETNQVLVTAHRRENWAAIPTICAAIKALSQQQAGLKFIVATHPNPAVKQAVLDGLADCPAASVVPPLNYVQLQQVLAQSVLVMTDSGGIQEEAPTFGTRVVVLRETTERPEALAMGLSQLAGATDVARIVSAAESLLALGRAKGVINPYGSGQAAHLIVEAVQQVFDERV</sequence>
<organism evidence="7 8">
    <name type="scientific">Photobacterium atrarenae</name>
    <dbReference type="NCBI Taxonomy" id="865757"/>
    <lineage>
        <taxon>Bacteria</taxon>
        <taxon>Pseudomonadati</taxon>
        <taxon>Pseudomonadota</taxon>
        <taxon>Gammaproteobacteria</taxon>
        <taxon>Vibrionales</taxon>
        <taxon>Vibrionaceae</taxon>
        <taxon>Photobacterium</taxon>
    </lineage>
</organism>
<gene>
    <name evidence="7" type="primary">wecB</name>
    <name evidence="7" type="ORF">NNL38_09720</name>
</gene>
<dbReference type="InterPro" id="IPR029767">
    <property type="entry name" value="WecB-like"/>
</dbReference>
<dbReference type="EC" id="5.1.3.14" evidence="4"/>
<dbReference type="RefSeq" id="WP_255387851.1">
    <property type="nucleotide sequence ID" value="NZ_CP101508.1"/>
</dbReference>
<evidence type="ECO:0000259" key="6">
    <source>
        <dbReference type="Pfam" id="PF02350"/>
    </source>
</evidence>
<dbReference type="NCBIfam" id="TIGR00236">
    <property type="entry name" value="wecB"/>
    <property type="match status" value="1"/>
</dbReference>
<dbReference type="CDD" id="cd03786">
    <property type="entry name" value="GTB_UDP-GlcNAc_2-Epimerase"/>
    <property type="match status" value="1"/>
</dbReference>
<name>A0ABY5GBT6_9GAMM</name>
<evidence type="ECO:0000256" key="3">
    <source>
        <dbReference type="ARBA" id="ARBA00038209"/>
    </source>
</evidence>
<proteinExistence type="inferred from homology"/>
<dbReference type="Gene3D" id="3.40.50.2000">
    <property type="entry name" value="Glycogen Phosphorylase B"/>
    <property type="match status" value="2"/>
</dbReference>
<dbReference type="PANTHER" id="PTHR43174">
    <property type="entry name" value="UDP-N-ACETYLGLUCOSAMINE 2-EPIMERASE"/>
    <property type="match status" value="1"/>
</dbReference>
<keyword evidence="1 5" id="KW-0413">Isomerase</keyword>
<dbReference type="Proteomes" id="UP001057998">
    <property type="component" value="Chromosome 1"/>
</dbReference>